<comment type="caution">
    <text evidence="3">The sequence shown here is derived from an EMBL/GenBank/DDBJ whole genome shotgun (WGS) entry which is preliminary data.</text>
</comment>
<gene>
    <name evidence="3" type="ORF">ACRE_076170</name>
</gene>
<reference evidence="4" key="1">
    <citation type="journal article" date="2014" name="Genome Announc.">
        <title>Genome sequence and annotation of Acremonium chrysogenum, producer of the beta-lactam antibiotic cephalosporin C.</title>
        <authorList>
            <person name="Terfehr D."/>
            <person name="Dahlmann T.A."/>
            <person name="Specht T."/>
            <person name="Zadra I."/>
            <person name="Kuernsteiner H."/>
            <person name="Kueck U."/>
        </authorList>
    </citation>
    <scope>NUCLEOTIDE SEQUENCE [LARGE SCALE GENOMIC DNA]</scope>
    <source>
        <strain evidence="4">ATCC 11550 / CBS 779.69 / DSM 880 / IAM 14645 / JCM 23072 / IMI 49137</strain>
    </source>
</reference>
<dbReference type="InterPro" id="IPR001810">
    <property type="entry name" value="F-box_dom"/>
</dbReference>
<dbReference type="AlphaFoldDB" id="A0A086SX27"/>
<dbReference type="EMBL" id="JPKY01000119">
    <property type="protein sequence ID" value="KFH41659.1"/>
    <property type="molecule type" value="Genomic_DNA"/>
</dbReference>
<dbReference type="Pfam" id="PF12937">
    <property type="entry name" value="F-box-like"/>
    <property type="match status" value="1"/>
</dbReference>
<dbReference type="SUPFAM" id="SSF81383">
    <property type="entry name" value="F-box domain"/>
    <property type="match status" value="1"/>
</dbReference>
<sequence>MDEVDIHHQDPPSCLIKRLPLELLLQITSSLPTRDLGHMRLTCRAIENMLLNTFAEEFFSRKQFMLSFFSLNALIDISKSRMGRRIRRLQFGTDALYEDVVMGRSNLTELYTAQSEFLHTGVHRDMLVEALRHLENLEDVVIRSFNSYGRTRDGPQAPWRSYGATTAERETGRPVRMEYYRPGELRPIMFSHLLFNSLLDALGAAGSRPTGIEIMGRGAPPLGDGAFALTPALRPSVPSMLHGLEKLHLHVEIRAPGRPVPGTGADKDKARHSNILPWFLTHTPNLKNLRINGKIQAGYELEVFLKWLGELVSDADSGPVPERDHGWPPPVALPKLEELSLGHMVTCYTVALRVIRKFAPTLKRLELWRFTLRWVDEELPSGLATDSSGTAPVLRPFLSSLLDIPVDLRHIMMGYIKEEWRVATEHLWPWPQVISDVSLGRGHPDCVAYTGSDWKPFIRELLTTFRTAPIVQSTDMGAANGGFAAGSFEEDSEMDSLEEDSEMDSLEEDSEME</sequence>
<dbReference type="HOGENOM" id="CLU_034964_0_0_1"/>
<dbReference type="OrthoDB" id="5279008at2759"/>
<feature type="region of interest" description="Disordered" evidence="1">
    <location>
        <begin position="481"/>
        <end position="513"/>
    </location>
</feature>
<feature type="compositionally biased region" description="Acidic residues" evidence="1">
    <location>
        <begin position="488"/>
        <end position="513"/>
    </location>
</feature>
<proteinExistence type="predicted"/>
<accession>A0A086SX27</accession>
<organism evidence="3 4">
    <name type="scientific">Hapsidospora chrysogenum (strain ATCC 11550 / CBS 779.69 / DSM 880 / IAM 14645 / JCM 23072 / IMI 49137)</name>
    <name type="common">Acremonium chrysogenum</name>
    <dbReference type="NCBI Taxonomy" id="857340"/>
    <lineage>
        <taxon>Eukaryota</taxon>
        <taxon>Fungi</taxon>
        <taxon>Dikarya</taxon>
        <taxon>Ascomycota</taxon>
        <taxon>Pezizomycotina</taxon>
        <taxon>Sordariomycetes</taxon>
        <taxon>Hypocreomycetidae</taxon>
        <taxon>Hypocreales</taxon>
        <taxon>Bionectriaceae</taxon>
        <taxon>Hapsidospora</taxon>
    </lineage>
</organism>
<evidence type="ECO:0000313" key="3">
    <source>
        <dbReference type="EMBL" id="KFH41659.1"/>
    </source>
</evidence>
<feature type="domain" description="F-box" evidence="2">
    <location>
        <begin position="13"/>
        <end position="62"/>
    </location>
</feature>
<name>A0A086SX27_HAPC1</name>
<keyword evidence="4" id="KW-1185">Reference proteome</keyword>
<evidence type="ECO:0000313" key="4">
    <source>
        <dbReference type="Proteomes" id="UP000029964"/>
    </source>
</evidence>
<evidence type="ECO:0000256" key="1">
    <source>
        <dbReference type="SAM" id="MobiDB-lite"/>
    </source>
</evidence>
<protein>
    <recommendedName>
        <fullName evidence="2">F-box domain-containing protein</fullName>
    </recommendedName>
</protein>
<dbReference type="CDD" id="cd09917">
    <property type="entry name" value="F-box_SF"/>
    <property type="match status" value="1"/>
</dbReference>
<dbReference type="Proteomes" id="UP000029964">
    <property type="component" value="Unassembled WGS sequence"/>
</dbReference>
<dbReference type="STRING" id="857340.A0A086SX27"/>
<dbReference type="PROSITE" id="PS50181">
    <property type="entry name" value="FBOX"/>
    <property type="match status" value="1"/>
</dbReference>
<evidence type="ECO:0000259" key="2">
    <source>
        <dbReference type="PROSITE" id="PS50181"/>
    </source>
</evidence>
<dbReference type="InterPro" id="IPR036047">
    <property type="entry name" value="F-box-like_dom_sf"/>
</dbReference>